<dbReference type="Pfam" id="PF01738">
    <property type="entry name" value="DLH"/>
    <property type="match status" value="1"/>
</dbReference>
<protein>
    <submittedName>
        <fullName evidence="2">Alpha/beta-hydrolase</fullName>
    </submittedName>
</protein>
<reference evidence="2" key="1">
    <citation type="journal article" date="2020" name="Stud. Mycol.">
        <title>101 Dothideomycetes genomes: a test case for predicting lifestyles and emergence of pathogens.</title>
        <authorList>
            <person name="Haridas S."/>
            <person name="Albert R."/>
            <person name="Binder M."/>
            <person name="Bloem J."/>
            <person name="Labutti K."/>
            <person name="Salamov A."/>
            <person name="Andreopoulos B."/>
            <person name="Baker S."/>
            <person name="Barry K."/>
            <person name="Bills G."/>
            <person name="Bluhm B."/>
            <person name="Cannon C."/>
            <person name="Castanera R."/>
            <person name="Culley D."/>
            <person name="Daum C."/>
            <person name="Ezra D."/>
            <person name="Gonzalez J."/>
            <person name="Henrissat B."/>
            <person name="Kuo A."/>
            <person name="Liang C."/>
            <person name="Lipzen A."/>
            <person name="Lutzoni F."/>
            <person name="Magnuson J."/>
            <person name="Mondo S."/>
            <person name="Nolan M."/>
            <person name="Ohm R."/>
            <person name="Pangilinan J."/>
            <person name="Park H.-J."/>
            <person name="Ramirez L."/>
            <person name="Alfaro M."/>
            <person name="Sun H."/>
            <person name="Tritt A."/>
            <person name="Yoshinaga Y."/>
            <person name="Zwiers L.-H."/>
            <person name="Turgeon B."/>
            <person name="Goodwin S."/>
            <person name="Spatafora J."/>
            <person name="Crous P."/>
            <person name="Grigoriev I."/>
        </authorList>
    </citation>
    <scope>NUCLEOTIDE SEQUENCE</scope>
    <source>
        <strain evidence="2">CBS 279.74</strain>
    </source>
</reference>
<feature type="domain" description="Dienelactone hydrolase" evidence="1">
    <location>
        <begin position="31"/>
        <end position="244"/>
    </location>
</feature>
<dbReference type="Gene3D" id="3.40.50.1820">
    <property type="entry name" value="alpha/beta hydrolase"/>
    <property type="match status" value="1"/>
</dbReference>
<evidence type="ECO:0000259" key="1">
    <source>
        <dbReference type="Pfam" id="PF01738"/>
    </source>
</evidence>
<name>A0A6G1KEW4_9PLEO</name>
<dbReference type="EMBL" id="MU005767">
    <property type="protein sequence ID" value="KAF2711364.1"/>
    <property type="molecule type" value="Genomic_DNA"/>
</dbReference>
<organism evidence="2 3">
    <name type="scientific">Pleomassaria siparia CBS 279.74</name>
    <dbReference type="NCBI Taxonomy" id="1314801"/>
    <lineage>
        <taxon>Eukaryota</taxon>
        <taxon>Fungi</taxon>
        <taxon>Dikarya</taxon>
        <taxon>Ascomycota</taxon>
        <taxon>Pezizomycotina</taxon>
        <taxon>Dothideomycetes</taxon>
        <taxon>Pleosporomycetidae</taxon>
        <taxon>Pleosporales</taxon>
        <taxon>Pleomassariaceae</taxon>
        <taxon>Pleomassaria</taxon>
    </lineage>
</organism>
<dbReference type="PANTHER" id="PTHR17630">
    <property type="entry name" value="DIENELACTONE HYDROLASE"/>
    <property type="match status" value="1"/>
</dbReference>
<proteinExistence type="predicted"/>
<accession>A0A6G1KEW4</accession>
<sequence length="256" mass="27955">MASNPVGACCAVGVKHEGTATGEFKQIGGVRTYVAYPKDKSTQNAIVIFTDIMGIDLINVQLIADQFAESGYFVVVPDLFNGKPVPLNPPEGFDIMEWVRTEMPTVPIVDPIVEATIKELRGSLGSKKIGGVGYCFGGKYVCRWLKDGHLDAGYTAHPSFVDAEELQGITGPLSIAAAETDEIFPTPKRRETEDILLKLSIPYQISLFSDVEHGFAVRADVSIPRVKFAKEQAFFQAITWFDEYIKKAGGKTSAML</sequence>
<evidence type="ECO:0000313" key="2">
    <source>
        <dbReference type="EMBL" id="KAF2711364.1"/>
    </source>
</evidence>
<dbReference type="SUPFAM" id="SSF53474">
    <property type="entry name" value="alpha/beta-Hydrolases"/>
    <property type="match status" value="1"/>
</dbReference>
<dbReference type="OrthoDB" id="17560at2759"/>
<gene>
    <name evidence="2" type="ORF">K504DRAFT_465130</name>
</gene>
<evidence type="ECO:0000313" key="3">
    <source>
        <dbReference type="Proteomes" id="UP000799428"/>
    </source>
</evidence>
<dbReference type="Proteomes" id="UP000799428">
    <property type="component" value="Unassembled WGS sequence"/>
</dbReference>
<dbReference type="InterPro" id="IPR029058">
    <property type="entry name" value="AB_hydrolase_fold"/>
</dbReference>
<dbReference type="AlphaFoldDB" id="A0A6G1KEW4"/>
<dbReference type="GO" id="GO:0016787">
    <property type="term" value="F:hydrolase activity"/>
    <property type="evidence" value="ECO:0007669"/>
    <property type="project" value="UniProtKB-KW"/>
</dbReference>
<dbReference type="PANTHER" id="PTHR17630:SF44">
    <property type="entry name" value="PROTEIN AIM2"/>
    <property type="match status" value="1"/>
</dbReference>
<keyword evidence="3" id="KW-1185">Reference proteome</keyword>
<keyword evidence="2" id="KW-0378">Hydrolase</keyword>
<dbReference type="InterPro" id="IPR002925">
    <property type="entry name" value="Dienelactn_hydro"/>
</dbReference>